<dbReference type="InterPro" id="IPR003961">
    <property type="entry name" value="FN3_dom"/>
</dbReference>
<name>A0ABS6BX30_9CLOT</name>
<accession>A0ABS6BX30</accession>
<dbReference type="RefSeq" id="WP_216150879.1">
    <property type="nucleotide sequence ID" value="NZ_JAHLDV010000050.1"/>
</dbReference>
<dbReference type="Proteomes" id="UP000776252">
    <property type="component" value="Unassembled WGS sequence"/>
</dbReference>
<dbReference type="SMART" id="SM00060">
    <property type="entry name" value="FN3"/>
    <property type="match status" value="4"/>
</dbReference>
<evidence type="ECO:0000313" key="3">
    <source>
        <dbReference type="Proteomes" id="UP000776252"/>
    </source>
</evidence>
<dbReference type="PROSITE" id="PS50853">
    <property type="entry name" value="FN3"/>
    <property type="match status" value="3"/>
</dbReference>
<evidence type="ECO:0000313" key="2">
    <source>
        <dbReference type="EMBL" id="MBU3161155.1"/>
    </source>
</evidence>
<feature type="domain" description="Fibronectin type-III" evidence="1">
    <location>
        <begin position="260"/>
        <end position="354"/>
    </location>
</feature>
<evidence type="ECO:0000259" key="1">
    <source>
        <dbReference type="PROSITE" id="PS50853"/>
    </source>
</evidence>
<keyword evidence="3" id="KW-1185">Reference proteome</keyword>
<dbReference type="EMBL" id="JAHLDV010000050">
    <property type="protein sequence ID" value="MBU3161155.1"/>
    <property type="molecule type" value="Genomic_DNA"/>
</dbReference>
<feature type="domain" description="Fibronectin type-III" evidence="1">
    <location>
        <begin position="535"/>
        <end position="623"/>
    </location>
</feature>
<organism evidence="2 3">
    <name type="scientific">Clostridium frigoris</name>
    <dbReference type="NCBI Taxonomy" id="205327"/>
    <lineage>
        <taxon>Bacteria</taxon>
        <taxon>Bacillati</taxon>
        <taxon>Bacillota</taxon>
        <taxon>Clostridia</taxon>
        <taxon>Eubacteriales</taxon>
        <taxon>Clostridiaceae</taxon>
        <taxon>Clostridium</taxon>
    </lineage>
</organism>
<comment type="caution">
    <text evidence="2">The sequence shown here is derived from an EMBL/GenBank/DDBJ whole genome shotgun (WGS) entry which is preliminary data.</text>
</comment>
<sequence length="623" mass="67495">MKKIMTIIITSSLTLLVLLGTNIGGISSNDKAYALTKNDTLKPLVNQTDPSELSQIAANKAKQEEIDRIAAKKSDSSKEMGEKKSSKIASTAKIALYSLTTEDTAKLSALGLKQTAIGAKLSTYLSSSANIVNVLNKAIELHSGDSSNNCVYFSSEAMRRIGRGVPMSMCNTLDYIHYLRSNAWVSSSNIKELTPGSICFTVSNGQGYPTHTFVFMGWVTDRDYTSAYVADNQGTSVHIRNMGSTYATDAFASFMHTPTPPTKVTVSSSGYSSIKLNWSAVAGETGYEIYRATSSTGSYSLLSRTTALSYNNTGLITNKTYYYKIRTYKVVGSVNLHSSFSDVDISKPIPSLPTSFKATSSSYTSINTNWSTVAGANGYEVYGATSSDGLYTLLSSTTGNNYNHIGLITSSTYYYKIRAFRMVGTVKMCSIFSDPISAMAIPSSPILKTTSSSISSINTTWSAVPLATGYEVYKSPSSNSPYTLLLDTTGISFEDTGLTINTNYYYKVRAYMVIDNLKVYGNCSSVISSKPVPAAPTNVKAAKTSSISIRLSWNKASGANAYELFRATSSGGTYTFVSSMSSTYYTNSRLAKGKTYYYKIRPYFTVGKTKVYGNWSVVVPAKL</sequence>
<reference evidence="2 3" key="1">
    <citation type="submission" date="2021-06" db="EMBL/GenBank/DDBJ databases">
        <title>Clostridia strains as spoilage organisms.</title>
        <authorList>
            <person name="Wambui J."/>
            <person name="Stephan R."/>
            <person name="Stevens M.J.A."/>
        </authorList>
    </citation>
    <scope>NUCLEOTIDE SEQUENCE [LARGE SCALE GENOMIC DNA]</scope>
    <source>
        <strain evidence="2 3">DSM 14204</strain>
    </source>
</reference>
<proteinExistence type="predicted"/>
<feature type="domain" description="Fibronectin type-III" evidence="1">
    <location>
        <begin position="441"/>
        <end position="534"/>
    </location>
</feature>
<protein>
    <recommendedName>
        <fullName evidence="1">Fibronectin type-III domain-containing protein</fullName>
    </recommendedName>
</protein>
<dbReference type="CDD" id="cd00063">
    <property type="entry name" value="FN3"/>
    <property type="match status" value="3"/>
</dbReference>
<gene>
    <name evidence="2" type="ORF">KPL37_15650</name>
</gene>